<keyword evidence="3" id="KW-1185">Reference proteome</keyword>
<organism evidence="2 3">
    <name type="scientific">Terrimicrobium sacchariphilum</name>
    <dbReference type="NCBI Taxonomy" id="690879"/>
    <lineage>
        <taxon>Bacteria</taxon>
        <taxon>Pseudomonadati</taxon>
        <taxon>Verrucomicrobiota</taxon>
        <taxon>Terrimicrobiia</taxon>
        <taxon>Terrimicrobiales</taxon>
        <taxon>Terrimicrobiaceae</taxon>
        <taxon>Terrimicrobium</taxon>
    </lineage>
</organism>
<feature type="transmembrane region" description="Helical" evidence="1">
    <location>
        <begin position="25"/>
        <end position="47"/>
    </location>
</feature>
<dbReference type="AlphaFoldDB" id="A0A146G7Y6"/>
<keyword evidence="1" id="KW-1133">Transmembrane helix</keyword>
<comment type="caution">
    <text evidence="2">The sequence shown here is derived from an EMBL/GenBank/DDBJ whole genome shotgun (WGS) entry which is preliminary data.</text>
</comment>
<evidence type="ECO:0000313" key="2">
    <source>
        <dbReference type="EMBL" id="GAT32838.1"/>
    </source>
</evidence>
<dbReference type="Proteomes" id="UP000076023">
    <property type="component" value="Unassembled WGS sequence"/>
</dbReference>
<dbReference type="EMBL" id="BDCO01000002">
    <property type="protein sequence ID" value="GAT32838.1"/>
    <property type="molecule type" value="Genomic_DNA"/>
</dbReference>
<feature type="transmembrane region" description="Helical" evidence="1">
    <location>
        <begin position="146"/>
        <end position="166"/>
    </location>
</feature>
<dbReference type="STRING" id="690879.TSACC_21240"/>
<dbReference type="Pfam" id="PF06182">
    <property type="entry name" value="ABC2_membrane_6"/>
    <property type="match status" value="1"/>
</dbReference>
<accession>A0A146G7Y6</accession>
<keyword evidence="1" id="KW-0472">Membrane</keyword>
<name>A0A146G7Y6_TERSA</name>
<dbReference type="PANTHER" id="PTHR36832">
    <property type="entry name" value="SLR1174 PROTEIN-RELATED"/>
    <property type="match status" value="1"/>
</dbReference>
<dbReference type="InterPro" id="IPR010390">
    <property type="entry name" value="ABC-2_transporter-like"/>
</dbReference>
<protein>
    <submittedName>
        <fullName evidence="2">ABC-2 type transport system permease protein</fullName>
    </submittedName>
</protein>
<gene>
    <name evidence="2" type="ORF">TSACC_21240</name>
</gene>
<proteinExistence type="predicted"/>
<dbReference type="InParanoid" id="A0A146G7Y6"/>
<feature type="transmembrane region" description="Helical" evidence="1">
    <location>
        <begin position="172"/>
        <end position="193"/>
    </location>
</feature>
<keyword evidence="1" id="KW-0812">Transmembrane</keyword>
<feature type="transmembrane region" description="Helical" evidence="1">
    <location>
        <begin position="54"/>
        <end position="72"/>
    </location>
</feature>
<dbReference type="RefSeq" id="WP_075078643.1">
    <property type="nucleotide sequence ID" value="NZ_BDCO01000002.1"/>
</dbReference>
<dbReference type="OrthoDB" id="8582979at2"/>
<dbReference type="PANTHER" id="PTHR36832:SF1">
    <property type="entry name" value="SLR1174 PROTEIN"/>
    <property type="match status" value="1"/>
</dbReference>
<evidence type="ECO:0000313" key="3">
    <source>
        <dbReference type="Proteomes" id="UP000076023"/>
    </source>
</evidence>
<reference evidence="3" key="1">
    <citation type="journal article" date="2017" name="Genome Announc.">
        <title>Draft Genome Sequence of Terrimicrobium sacchariphilum NM-5T, a Facultative Anaerobic Soil Bacterium of the Class Spartobacteria.</title>
        <authorList>
            <person name="Qiu Y.L."/>
            <person name="Tourlousse D.M."/>
            <person name="Matsuura N."/>
            <person name="Ohashi A."/>
            <person name="Sekiguchi Y."/>
        </authorList>
    </citation>
    <scope>NUCLEOTIDE SEQUENCE [LARGE SCALE GENOMIC DNA]</scope>
    <source>
        <strain evidence="3">NM-5</strain>
    </source>
</reference>
<sequence length="269" mass="31229">MRSAAKYCTVFTTGLQNTFVYRWNFLLRSVFEFVPLIGTVFIWRALFEARGETIAGYTFGQMIYYFLLILLVEHLVTPSDDEWQIASDIRNGQINNFLSKPVDYLAYRVTIFLSSRLLYTTITIVPVAAVFFWFRGFITLPESWTTWPIFLVSLVMAGALQFLIAYALAMLAFWILEISTIVFILYSFEYFLSGRLFPLNIMPDWLHNILMLLPFPYELYFPVAILTEKVKGTELWIGLGIQAAWVLIAFLGARWMWRAGLRRYESVGG</sequence>
<evidence type="ECO:0000256" key="1">
    <source>
        <dbReference type="SAM" id="Phobius"/>
    </source>
</evidence>
<feature type="transmembrane region" description="Helical" evidence="1">
    <location>
        <begin position="117"/>
        <end position="134"/>
    </location>
</feature>
<feature type="transmembrane region" description="Helical" evidence="1">
    <location>
        <begin position="235"/>
        <end position="257"/>
    </location>
</feature>